<dbReference type="Proteomes" id="UP001500620">
    <property type="component" value="Unassembled WGS sequence"/>
</dbReference>
<feature type="region of interest" description="Disordered" evidence="1">
    <location>
        <begin position="82"/>
        <end position="120"/>
    </location>
</feature>
<sequence>MNPDELPHGRLGELLRAAAAPGRPHELAGEVAAVAAFTRAYRPAKRLRRRIVATAVAVFTAASIGGTAFAAETGHLPAPIRSWFDSAPDPTTAAAAPSLPSGPRSVQPPGQATATTATGSPAAISPAAACRAFLASQADPHARKVTADERKELARLAGGSGEPVIEAYCQRLLGVTVTATKEPDKPKPSHPAHPSRK</sequence>
<evidence type="ECO:0000256" key="2">
    <source>
        <dbReference type="SAM" id="Phobius"/>
    </source>
</evidence>
<feature type="transmembrane region" description="Helical" evidence="2">
    <location>
        <begin position="51"/>
        <end position="71"/>
    </location>
</feature>
<evidence type="ECO:0000313" key="4">
    <source>
        <dbReference type="Proteomes" id="UP001500620"/>
    </source>
</evidence>
<feature type="compositionally biased region" description="Low complexity" evidence="1">
    <location>
        <begin position="85"/>
        <end position="98"/>
    </location>
</feature>
<evidence type="ECO:0000313" key="3">
    <source>
        <dbReference type="EMBL" id="GAA4259258.1"/>
    </source>
</evidence>
<keyword evidence="4" id="KW-1185">Reference proteome</keyword>
<evidence type="ECO:0000256" key="1">
    <source>
        <dbReference type="SAM" id="MobiDB-lite"/>
    </source>
</evidence>
<dbReference type="EMBL" id="BAABAT010000035">
    <property type="protein sequence ID" value="GAA4259258.1"/>
    <property type="molecule type" value="Genomic_DNA"/>
</dbReference>
<organism evidence="3 4">
    <name type="scientific">Dactylosporangium darangshiense</name>
    <dbReference type="NCBI Taxonomy" id="579108"/>
    <lineage>
        <taxon>Bacteria</taxon>
        <taxon>Bacillati</taxon>
        <taxon>Actinomycetota</taxon>
        <taxon>Actinomycetes</taxon>
        <taxon>Micromonosporales</taxon>
        <taxon>Micromonosporaceae</taxon>
        <taxon>Dactylosporangium</taxon>
    </lineage>
</organism>
<protein>
    <recommendedName>
        <fullName evidence="5">DUF732 domain-containing protein</fullName>
    </recommendedName>
</protein>
<accession>A0ABP8DM83</accession>
<keyword evidence="2" id="KW-1133">Transmembrane helix</keyword>
<comment type="caution">
    <text evidence="3">The sequence shown here is derived from an EMBL/GenBank/DDBJ whole genome shotgun (WGS) entry which is preliminary data.</text>
</comment>
<proteinExistence type="predicted"/>
<evidence type="ECO:0008006" key="5">
    <source>
        <dbReference type="Google" id="ProtNLM"/>
    </source>
</evidence>
<reference evidence="4" key="1">
    <citation type="journal article" date="2019" name="Int. J. Syst. Evol. Microbiol.">
        <title>The Global Catalogue of Microorganisms (GCM) 10K type strain sequencing project: providing services to taxonomists for standard genome sequencing and annotation.</title>
        <authorList>
            <consortium name="The Broad Institute Genomics Platform"/>
            <consortium name="The Broad Institute Genome Sequencing Center for Infectious Disease"/>
            <person name="Wu L."/>
            <person name="Ma J."/>
        </authorList>
    </citation>
    <scope>NUCLEOTIDE SEQUENCE [LARGE SCALE GENOMIC DNA]</scope>
    <source>
        <strain evidence="4">JCM 17441</strain>
    </source>
</reference>
<feature type="compositionally biased region" description="Low complexity" evidence="1">
    <location>
        <begin position="107"/>
        <end position="120"/>
    </location>
</feature>
<keyword evidence="2" id="KW-0812">Transmembrane</keyword>
<keyword evidence="2" id="KW-0472">Membrane</keyword>
<name>A0ABP8DM83_9ACTN</name>
<dbReference type="RefSeq" id="WP_345136179.1">
    <property type="nucleotide sequence ID" value="NZ_BAABAT010000035.1"/>
</dbReference>
<gene>
    <name evidence="3" type="ORF">GCM10022255_083160</name>
</gene>